<evidence type="ECO:0000313" key="2">
    <source>
        <dbReference type="Proteomes" id="UP000241238"/>
    </source>
</evidence>
<proteinExistence type="predicted"/>
<keyword evidence="2" id="KW-1185">Reference proteome</keyword>
<gene>
    <name evidence="1" type="ORF">C4N18_13345</name>
</gene>
<sequence>MANLKNIINNLKLKDEVDEAVKESLEILSEFSNLKLNNLEKEIERNLISGAFENSNFKVPILNIITKHSGEIARILESEDIFIDNILIILKEIFKDNNAITEVIIKKITKELIKIFKEDSNETIFSLIVPEKSHIIRYDFAFYSKTLYSKKIREKIQNNFSYIIIKSLINTKALVFNDFFSLYSTLLNEYFDGDIEKIQNNLVEMKEIYSIILSE</sequence>
<accession>A0ABN5JJ62</accession>
<dbReference type="EMBL" id="CP028103">
    <property type="protein sequence ID" value="AVQ32160.1"/>
    <property type="molecule type" value="Genomic_DNA"/>
</dbReference>
<dbReference type="GeneID" id="77468986"/>
<organism evidence="1 2">
    <name type="scientific">Fusobacterium varium ATCC 27725</name>
    <dbReference type="NCBI Taxonomy" id="469618"/>
    <lineage>
        <taxon>Bacteria</taxon>
        <taxon>Fusobacteriati</taxon>
        <taxon>Fusobacteriota</taxon>
        <taxon>Fusobacteriia</taxon>
        <taxon>Fusobacteriales</taxon>
        <taxon>Fusobacteriaceae</taxon>
        <taxon>Fusobacterium</taxon>
    </lineage>
</organism>
<name>A0ABN5JJ62_FUSVA</name>
<dbReference type="RefSeq" id="WP_005950615.1">
    <property type="nucleotide sequence ID" value="NZ_CP028103.1"/>
</dbReference>
<dbReference type="Proteomes" id="UP000241238">
    <property type="component" value="Chromosome"/>
</dbReference>
<protein>
    <submittedName>
        <fullName evidence="1">Uncharacterized protein</fullName>
    </submittedName>
</protein>
<reference evidence="2" key="1">
    <citation type="journal article" date="2018" name="MSphere">
        <title>Fusobacterium Genomics Using MinION and Illumina Sequencing Enables Genome Completion and Correction.</title>
        <authorList>
            <person name="Todd S.M."/>
            <person name="Settlage R.E."/>
            <person name="Lahmers K.K."/>
            <person name="Slade D.J."/>
        </authorList>
    </citation>
    <scope>NUCLEOTIDE SEQUENCE [LARGE SCALE GENOMIC DNA]</scope>
    <source>
        <strain evidence="2">ATCC 27725</strain>
    </source>
</reference>
<evidence type="ECO:0000313" key="1">
    <source>
        <dbReference type="EMBL" id="AVQ32160.1"/>
    </source>
</evidence>